<dbReference type="GO" id="GO:0000428">
    <property type="term" value="C:DNA-directed RNA polymerase complex"/>
    <property type="evidence" value="ECO:0007669"/>
    <property type="project" value="UniProtKB-KW"/>
</dbReference>
<dbReference type="PANTHER" id="PTHR28155:SF1">
    <property type="entry name" value="DNA-DIRECTED RNA POLYMERASE I SUBUNIT RPA34.5-DOMAIN-CONTAINING PROTEIN"/>
    <property type="match status" value="1"/>
</dbReference>
<protein>
    <submittedName>
        <fullName evidence="2">DNA-directed RNA polymerase I subunit RPA34.5-domain-containing protein</fullName>
    </submittedName>
</protein>
<dbReference type="InterPro" id="IPR053263">
    <property type="entry name" value="Euk_RPA34_RNAP_subunit"/>
</dbReference>
<gene>
    <name evidence="2" type="ORF">B0H67DRAFT_480930</name>
</gene>
<feature type="compositionally biased region" description="Polar residues" evidence="1">
    <location>
        <begin position="171"/>
        <end position="183"/>
    </location>
</feature>
<feature type="region of interest" description="Disordered" evidence="1">
    <location>
        <begin position="105"/>
        <end position="292"/>
    </location>
</feature>
<keyword evidence="2" id="KW-0804">Transcription</keyword>
<dbReference type="GO" id="GO:0006360">
    <property type="term" value="P:transcription by RNA polymerase I"/>
    <property type="evidence" value="ECO:0007669"/>
    <property type="project" value="InterPro"/>
</dbReference>
<organism evidence="2 3">
    <name type="scientific">Lasiosphaeris hirsuta</name>
    <dbReference type="NCBI Taxonomy" id="260670"/>
    <lineage>
        <taxon>Eukaryota</taxon>
        <taxon>Fungi</taxon>
        <taxon>Dikarya</taxon>
        <taxon>Ascomycota</taxon>
        <taxon>Pezizomycotina</taxon>
        <taxon>Sordariomycetes</taxon>
        <taxon>Sordariomycetidae</taxon>
        <taxon>Sordariales</taxon>
        <taxon>Lasiosphaeriaceae</taxon>
        <taxon>Lasiosphaeris</taxon>
    </lineage>
</organism>
<reference evidence="2" key="1">
    <citation type="submission" date="2023-06" db="EMBL/GenBank/DDBJ databases">
        <title>Genome-scale phylogeny and comparative genomics of the fungal order Sordariales.</title>
        <authorList>
            <consortium name="Lawrence Berkeley National Laboratory"/>
            <person name="Hensen N."/>
            <person name="Bonometti L."/>
            <person name="Westerberg I."/>
            <person name="Brannstrom I.O."/>
            <person name="Guillou S."/>
            <person name="Cros-Aarteil S."/>
            <person name="Calhoun S."/>
            <person name="Haridas S."/>
            <person name="Kuo A."/>
            <person name="Mondo S."/>
            <person name="Pangilinan J."/>
            <person name="Riley R."/>
            <person name="Labutti K."/>
            <person name="Andreopoulos B."/>
            <person name="Lipzen A."/>
            <person name="Chen C."/>
            <person name="Yanf M."/>
            <person name="Daum C."/>
            <person name="Ng V."/>
            <person name="Clum A."/>
            <person name="Steindorff A."/>
            <person name="Ohm R."/>
            <person name="Martin F."/>
            <person name="Silar P."/>
            <person name="Natvig D."/>
            <person name="Lalanne C."/>
            <person name="Gautier V."/>
            <person name="Ament-Velasquez S.L."/>
            <person name="Kruys A."/>
            <person name="Hutchinson M.I."/>
            <person name="Powell A.J."/>
            <person name="Barry K."/>
            <person name="Miller A.N."/>
            <person name="Grigoriev I.V."/>
            <person name="Debuchy R."/>
            <person name="Gladieux P."/>
            <person name="Thoren M.H."/>
            <person name="Johannesson H."/>
        </authorList>
    </citation>
    <scope>NUCLEOTIDE SEQUENCE</scope>
    <source>
        <strain evidence="2">SMH4607-1</strain>
    </source>
</reference>
<dbReference type="InterPro" id="IPR013240">
    <property type="entry name" value="DNA-dir_RNA_pol1_su_RPA34"/>
</dbReference>
<accession>A0AA40E7L4</accession>
<dbReference type="Gene3D" id="6.20.250.70">
    <property type="match status" value="1"/>
</dbReference>
<evidence type="ECO:0000313" key="3">
    <source>
        <dbReference type="Proteomes" id="UP001172102"/>
    </source>
</evidence>
<sequence>MDASDVAQIFRDAKSKGKQIWYFTVPAALPIEVIQEQAIPLSTMAAAKAVISHRGSSYTTGAFDDATDTSITVLIPSKTGNKYETLNRPIDRAVHIKRVTRFSQDGDGESAAWTATSTGKSKPPRAQPKGLKARYQPLGVPSNVSMGGNIRMTTSSSGDEDEDVEMAQAPPASSSGTNVTSVTPKVGNKRKHGAVEIGTPGQEVTTSVSTKKVKKARFDTSEAPPSTPKAGKKGVKQTPVAPPLVPGLNGATSSSSALAMRSSNSKTPAGEKRALKKETPVPPPAVPGMNNP</sequence>
<feature type="compositionally biased region" description="Polar residues" evidence="1">
    <location>
        <begin position="142"/>
        <end position="157"/>
    </location>
</feature>
<keyword evidence="3" id="KW-1185">Reference proteome</keyword>
<proteinExistence type="predicted"/>
<feature type="compositionally biased region" description="Low complexity" evidence="1">
    <location>
        <begin position="251"/>
        <end position="265"/>
    </location>
</feature>
<name>A0AA40E7L4_9PEZI</name>
<evidence type="ECO:0000256" key="1">
    <source>
        <dbReference type="SAM" id="MobiDB-lite"/>
    </source>
</evidence>
<dbReference type="AlphaFoldDB" id="A0AA40E7L4"/>
<evidence type="ECO:0000313" key="2">
    <source>
        <dbReference type="EMBL" id="KAK0725388.1"/>
    </source>
</evidence>
<dbReference type="Pfam" id="PF08208">
    <property type="entry name" value="RNA_polI_A34"/>
    <property type="match status" value="1"/>
</dbReference>
<keyword evidence="2" id="KW-0240">DNA-directed RNA polymerase</keyword>
<dbReference type="EMBL" id="JAUKUA010000002">
    <property type="protein sequence ID" value="KAK0725388.1"/>
    <property type="molecule type" value="Genomic_DNA"/>
</dbReference>
<dbReference type="Proteomes" id="UP001172102">
    <property type="component" value="Unassembled WGS sequence"/>
</dbReference>
<feature type="compositionally biased region" description="Basic and acidic residues" evidence="1">
    <location>
        <begin position="269"/>
        <end position="279"/>
    </location>
</feature>
<dbReference type="PANTHER" id="PTHR28155">
    <property type="entry name" value="ACR243WP"/>
    <property type="match status" value="1"/>
</dbReference>
<comment type="caution">
    <text evidence="2">The sequence shown here is derived from an EMBL/GenBank/DDBJ whole genome shotgun (WGS) entry which is preliminary data.</text>
</comment>